<evidence type="ECO:0000256" key="1">
    <source>
        <dbReference type="SAM" id="Phobius"/>
    </source>
</evidence>
<sequence>MVFQSMECQCIGWEDADALMSAAFNLLSSLGMLYLFSRD</sequence>
<evidence type="ECO:0000313" key="2">
    <source>
        <dbReference type="EMBL" id="ABQ02942.1"/>
    </source>
</evidence>
<keyword evidence="1" id="KW-1133">Transmembrane helix</keyword>
<accession>A7KG75</accession>
<proteinExistence type="predicted"/>
<keyword evidence="1" id="KW-0812">Transmembrane</keyword>
<keyword evidence="2" id="KW-0614">Plasmid</keyword>
<protein>
    <submittedName>
        <fullName evidence="2">Uncharacterized protein</fullName>
    </submittedName>
</protein>
<reference evidence="2" key="1">
    <citation type="journal article" date="2007" name="Antimicrob. Agents Chemother.">
        <title>Sequencing and comparative genomic analysis of pK29, a 269-kilobase conjugative plasmid encoding CMY-8 and CTX-M-3 beta-lactamases in Klebsiella pneumoniae.</title>
        <authorList>
            <person name="Chen Y.T."/>
            <person name="Lauderdale T.L."/>
            <person name="Liao T.L."/>
            <person name="Shiau Y.R."/>
            <person name="Shu H.Y."/>
            <person name="Wu K.M."/>
            <person name="Yan J.J."/>
            <person name="Su I.J."/>
            <person name="Tsai S.F."/>
        </authorList>
    </citation>
    <scope>NUCLEOTIDE SEQUENCE</scope>
    <source>
        <strain evidence="2">NK29</strain>
        <plasmid evidence="2">pK29</plasmid>
    </source>
</reference>
<feature type="transmembrane region" description="Helical" evidence="1">
    <location>
        <begin position="18"/>
        <end position="36"/>
    </location>
</feature>
<geneLocation type="plasmid" evidence="2">
    <name>pK29</name>
</geneLocation>
<name>A7KG75_KLEPN</name>
<keyword evidence="1" id="KW-0472">Membrane</keyword>
<dbReference type="EMBL" id="EF382672">
    <property type="protein sequence ID" value="ABQ02942.1"/>
    <property type="molecule type" value="Genomic_DNA"/>
</dbReference>
<reference evidence="2" key="2">
    <citation type="submission" date="2007-01" db="EMBL/GenBank/DDBJ databases">
        <authorList>
            <person name="Chen Y.-T."/>
            <person name="Wu K.-M."/>
            <person name="Liao T.-L."/>
            <person name="Shiau Y.-R."/>
            <person name="Yan J.-J."/>
            <person name="Su I.-J."/>
            <person name="Lauderdale T.-L."/>
            <person name="Tsai S.-F."/>
        </authorList>
    </citation>
    <scope>NUCLEOTIDE SEQUENCE</scope>
    <source>
        <strain evidence="2">NK29</strain>
        <plasmid evidence="2">pK29</plasmid>
    </source>
</reference>
<organism evidence="2">
    <name type="scientific">Klebsiella pneumoniae</name>
    <dbReference type="NCBI Taxonomy" id="573"/>
    <lineage>
        <taxon>Bacteria</taxon>
        <taxon>Pseudomonadati</taxon>
        <taxon>Pseudomonadota</taxon>
        <taxon>Gammaproteobacteria</taxon>
        <taxon>Enterobacterales</taxon>
        <taxon>Enterobacteriaceae</taxon>
        <taxon>Klebsiella/Raoultella group</taxon>
        <taxon>Klebsiella</taxon>
        <taxon>Klebsiella pneumoniae complex</taxon>
    </lineage>
</organism>
<dbReference type="AlphaFoldDB" id="A7KG75"/>